<evidence type="ECO:0000313" key="2">
    <source>
        <dbReference type="EMBL" id="MFE1753338.1"/>
    </source>
</evidence>
<evidence type="ECO:0000313" key="3">
    <source>
        <dbReference type="Proteomes" id="UP001599756"/>
    </source>
</evidence>
<dbReference type="EMBL" id="JBHYTS010000037">
    <property type="protein sequence ID" value="MFE1753338.1"/>
    <property type="molecule type" value="Genomic_DNA"/>
</dbReference>
<proteinExistence type="predicted"/>
<reference evidence="2 3" key="1">
    <citation type="submission" date="2024-09" db="EMBL/GenBank/DDBJ databases">
        <title>The Natural Products Discovery Center: Release of the First 8490 Sequenced Strains for Exploring Actinobacteria Biosynthetic Diversity.</title>
        <authorList>
            <person name="Kalkreuter E."/>
            <person name="Kautsar S.A."/>
            <person name="Yang D."/>
            <person name="Bader C.D."/>
            <person name="Teijaro C.N."/>
            <person name="Fluegel L."/>
            <person name="Davis C.M."/>
            <person name="Simpson J.R."/>
            <person name="Lauterbach L."/>
            <person name="Steele A.D."/>
            <person name="Gui C."/>
            <person name="Meng S."/>
            <person name="Li G."/>
            <person name="Viehrig K."/>
            <person name="Ye F."/>
            <person name="Su P."/>
            <person name="Kiefer A.F."/>
            <person name="Nichols A."/>
            <person name="Cepeda A.J."/>
            <person name="Yan W."/>
            <person name="Fan B."/>
            <person name="Jiang Y."/>
            <person name="Adhikari A."/>
            <person name="Zheng C.-J."/>
            <person name="Schuster L."/>
            <person name="Cowan T.M."/>
            <person name="Smanski M.J."/>
            <person name="Chevrette M.G."/>
            <person name="De Carvalho L.P.S."/>
            <person name="Shen B."/>
        </authorList>
    </citation>
    <scope>NUCLEOTIDE SEQUENCE [LARGE SCALE GENOMIC DNA]</scope>
    <source>
        <strain evidence="2 3">NPDC059500</strain>
    </source>
</reference>
<sequence>MSEHGQERSPRAPVATGEDAGDNLEYRVAHLRERIAGGPLGELGVRLEVRGEAVLLTGTVPSAHCREEICALVDEELRGHRVHCDVAVADASSPDQAEDLA</sequence>
<dbReference type="Proteomes" id="UP001599756">
    <property type="component" value="Unassembled WGS sequence"/>
</dbReference>
<feature type="compositionally biased region" description="Basic and acidic residues" evidence="1">
    <location>
        <begin position="1"/>
        <end position="10"/>
    </location>
</feature>
<feature type="region of interest" description="Disordered" evidence="1">
    <location>
        <begin position="1"/>
        <end position="22"/>
    </location>
</feature>
<dbReference type="RefSeq" id="WP_381812601.1">
    <property type="nucleotide sequence ID" value="NZ_JBHYTS010000037.1"/>
</dbReference>
<keyword evidence="3" id="KW-1185">Reference proteome</keyword>
<evidence type="ECO:0008006" key="4">
    <source>
        <dbReference type="Google" id="ProtNLM"/>
    </source>
</evidence>
<comment type="caution">
    <text evidence="2">The sequence shown here is derived from an EMBL/GenBank/DDBJ whole genome shotgun (WGS) entry which is preliminary data.</text>
</comment>
<gene>
    <name evidence="2" type="ORF">ACFW88_22810</name>
</gene>
<accession>A0ABW6HA12</accession>
<protein>
    <recommendedName>
        <fullName evidence="4">BON domain-containing protein</fullName>
    </recommendedName>
</protein>
<name>A0ABW6HA12_9ACTN</name>
<evidence type="ECO:0000256" key="1">
    <source>
        <dbReference type="SAM" id="MobiDB-lite"/>
    </source>
</evidence>
<organism evidence="2 3">
    <name type="scientific">Streptomyces anandii</name>
    <dbReference type="NCBI Taxonomy" id="285454"/>
    <lineage>
        <taxon>Bacteria</taxon>
        <taxon>Bacillati</taxon>
        <taxon>Actinomycetota</taxon>
        <taxon>Actinomycetes</taxon>
        <taxon>Kitasatosporales</taxon>
        <taxon>Streptomycetaceae</taxon>
        <taxon>Streptomyces</taxon>
    </lineage>
</organism>